<comment type="caution">
    <text evidence="2">The sequence shown here is derived from an EMBL/GenBank/DDBJ whole genome shotgun (WGS) entry which is preliminary data.</text>
</comment>
<gene>
    <name evidence="2" type="ORF">GCM10011349_41190</name>
</gene>
<reference evidence="3" key="1">
    <citation type="journal article" date="2019" name="Int. J. Syst. Evol. Microbiol.">
        <title>The Global Catalogue of Microorganisms (GCM) 10K type strain sequencing project: providing services to taxonomists for standard genome sequencing and annotation.</title>
        <authorList>
            <consortium name="The Broad Institute Genomics Platform"/>
            <consortium name="The Broad Institute Genome Sequencing Center for Infectious Disease"/>
            <person name="Wu L."/>
            <person name="Ma J."/>
        </authorList>
    </citation>
    <scope>NUCLEOTIDE SEQUENCE [LARGE SCALE GENOMIC DNA]</scope>
    <source>
        <strain evidence="3">CGMCC 1.6784</strain>
    </source>
</reference>
<dbReference type="RefSeq" id="WP_188822852.1">
    <property type="nucleotide sequence ID" value="NZ_BMLK01000028.1"/>
</dbReference>
<sequence length="158" mass="17445">MGATAGLKLAQAEPVTGPVISLVQASIHGGEAAEHEPRPPRQRTLIRAVIRAPGIPGQDVIVRNVSERGMRLVSRGICPHVGERLSISLPDTVLVEGDVRWARGEEFGIELTADLDLRHLGLTNQRRHASDAGKVIHWLVDERLRRQNEEQRPQLRSC</sequence>
<organism evidence="2 3">
    <name type="scientific">Novosphingobium indicum</name>
    <dbReference type="NCBI Taxonomy" id="462949"/>
    <lineage>
        <taxon>Bacteria</taxon>
        <taxon>Pseudomonadati</taxon>
        <taxon>Pseudomonadota</taxon>
        <taxon>Alphaproteobacteria</taxon>
        <taxon>Sphingomonadales</taxon>
        <taxon>Sphingomonadaceae</taxon>
        <taxon>Novosphingobium</taxon>
    </lineage>
</organism>
<dbReference type="Proteomes" id="UP000605099">
    <property type="component" value="Unassembled WGS sequence"/>
</dbReference>
<evidence type="ECO:0000259" key="1">
    <source>
        <dbReference type="Pfam" id="PF07238"/>
    </source>
</evidence>
<dbReference type="EMBL" id="BMLK01000028">
    <property type="protein sequence ID" value="GGN60027.1"/>
    <property type="molecule type" value="Genomic_DNA"/>
</dbReference>
<dbReference type="Pfam" id="PF07238">
    <property type="entry name" value="PilZ"/>
    <property type="match status" value="1"/>
</dbReference>
<name>A0ABQ2K0F7_9SPHN</name>
<proteinExistence type="predicted"/>
<dbReference type="InterPro" id="IPR009875">
    <property type="entry name" value="PilZ_domain"/>
</dbReference>
<feature type="domain" description="PilZ" evidence="1">
    <location>
        <begin position="41"/>
        <end position="118"/>
    </location>
</feature>
<accession>A0ABQ2K0F7</accession>
<evidence type="ECO:0000313" key="2">
    <source>
        <dbReference type="EMBL" id="GGN60027.1"/>
    </source>
</evidence>
<protein>
    <recommendedName>
        <fullName evidence="1">PilZ domain-containing protein</fullName>
    </recommendedName>
</protein>
<evidence type="ECO:0000313" key="3">
    <source>
        <dbReference type="Proteomes" id="UP000605099"/>
    </source>
</evidence>
<keyword evidence="3" id="KW-1185">Reference proteome</keyword>